<dbReference type="FunFam" id="3.40.50.720:FF:000084">
    <property type="entry name" value="Short-chain dehydrogenase reductase"/>
    <property type="match status" value="1"/>
</dbReference>
<evidence type="ECO:0000256" key="2">
    <source>
        <dbReference type="ARBA" id="ARBA00023002"/>
    </source>
</evidence>
<evidence type="ECO:0000313" key="4">
    <source>
        <dbReference type="Proteomes" id="UP000184267"/>
    </source>
</evidence>
<dbReference type="Pfam" id="PF13561">
    <property type="entry name" value="adh_short_C2"/>
    <property type="match status" value="1"/>
</dbReference>
<comment type="similarity">
    <text evidence="1">Belongs to the short-chain dehydrogenases/reductases (SDR) family.</text>
</comment>
<dbReference type="InterPro" id="IPR002347">
    <property type="entry name" value="SDR_fam"/>
</dbReference>
<dbReference type="SUPFAM" id="SSF51735">
    <property type="entry name" value="NAD(P)-binding Rossmann-fold domains"/>
    <property type="match status" value="1"/>
</dbReference>
<dbReference type="PRINTS" id="PR00081">
    <property type="entry name" value="GDHRDH"/>
</dbReference>
<dbReference type="AlphaFoldDB" id="A0A1M2V5D2"/>
<dbReference type="Gene3D" id="3.40.50.720">
    <property type="entry name" value="NAD(P)-binding Rossmann-like Domain"/>
    <property type="match status" value="1"/>
</dbReference>
<sequence length="290" mass="31412">MHRRFNETAPTPTLWTQEFSLADRVALVSGGHGGLGLDAALALVEAGARAVYCADLPGEPDARWTKVRDYASRMEGTGGEARLEYVSADVRDQEGMFKLGEMVGSREGRLDIGIAAAGILPDPAHCLDIRGEDLQAVPTWLITRTLPQMSDDSRQVMATNAHGALFTAQAAGRQMRRSRNGGSIILIASIAGREAFQGHPIAHYHTSKAAVLQMTRSLACELASDSIRVNSISPGFMHTNFIKPYLDVRPEYAEEWGRLNPLGRLGRPHDLRGAVVWLASDASSFCTGSE</sequence>
<dbReference type="EMBL" id="MNAD01001649">
    <property type="protein sequence ID" value="OJT02791.1"/>
    <property type="molecule type" value="Genomic_DNA"/>
</dbReference>
<dbReference type="PANTHER" id="PTHR43008:SF4">
    <property type="entry name" value="CHAIN DEHYDROGENASE, PUTATIVE (AFU_ORTHOLOGUE AFUA_4G08710)-RELATED"/>
    <property type="match status" value="1"/>
</dbReference>
<proteinExistence type="inferred from homology"/>
<dbReference type="GO" id="GO:0050664">
    <property type="term" value="F:oxidoreductase activity, acting on NAD(P)H, oxygen as acceptor"/>
    <property type="evidence" value="ECO:0007669"/>
    <property type="project" value="TreeGrafter"/>
</dbReference>
<organism evidence="3 4">
    <name type="scientific">Trametes pubescens</name>
    <name type="common">White-rot fungus</name>
    <dbReference type="NCBI Taxonomy" id="154538"/>
    <lineage>
        <taxon>Eukaryota</taxon>
        <taxon>Fungi</taxon>
        <taxon>Dikarya</taxon>
        <taxon>Basidiomycota</taxon>
        <taxon>Agaricomycotina</taxon>
        <taxon>Agaricomycetes</taxon>
        <taxon>Polyporales</taxon>
        <taxon>Polyporaceae</taxon>
        <taxon>Trametes</taxon>
    </lineage>
</organism>
<dbReference type="PRINTS" id="PR00080">
    <property type="entry name" value="SDRFAMILY"/>
</dbReference>
<gene>
    <name evidence="3" type="ORF">TRAPUB_6647</name>
</gene>
<protein>
    <submittedName>
        <fullName evidence="3">Sorbose reductase SOU1</fullName>
    </submittedName>
</protein>
<keyword evidence="2" id="KW-0560">Oxidoreductase</keyword>
<dbReference type="STRING" id="154538.A0A1M2V5D2"/>
<name>A0A1M2V5D2_TRAPU</name>
<dbReference type="GO" id="GO:0016616">
    <property type="term" value="F:oxidoreductase activity, acting on the CH-OH group of donors, NAD or NADP as acceptor"/>
    <property type="evidence" value="ECO:0007669"/>
    <property type="project" value="UniProtKB-ARBA"/>
</dbReference>
<reference evidence="3 4" key="1">
    <citation type="submission" date="2016-10" db="EMBL/GenBank/DDBJ databases">
        <title>Genome sequence of the basidiomycete white-rot fungus Trametes pubescens.</title>
        <authorList>
            <person name="Makela M.R."/>
            <person name="Granchi Z."/>
            <person name="Peng M."/>
            <person name="De Vries R.P."/>
            <person name="Grigoriev I."/>
            <person name="Riley R."/>
            <person name="Hilden K."/>
        </authorList>
    </citation>
    <scope>NUCLEOTIDE SEQUENCE [LARGE SCALE GENOMIC DNA]</scope>
    <source>
        <strain evidence="3 4">FBCC735</strain>
    </source>
</reference>
<comment type="caution">
    <text evidence="3">The sequence shown here is derived from an EMBL/GenBank/DDBJ whole genome shotgun (WGS) entry which is preliminary data.</text>
</comment>
<dbReference type="PANTHER" id="PTHR43008">
    <property type="entry name" value="BENZIL REDUCTASE"/>
    <property type="match status" value="1"/>
</dbReference>
<dbReference type="InterPro" id="IPR036291">
    <property type="entry name" value="NAD(P)-bd_dom_sf"/>
</dbReference>
<dbReference type="OrthoDB" id="1669814at2759"/>
<accession>A0A1M2V5D2</accession>
<dbReference type="Proteomes" id="UP000184267">
    <property type="component" value="Unassembled WGS sequence"/>
</dbReference>
<evidence type="ECO:0000313" key="3">
    <source>
        <dbReference type="EMBL" id="OJT02791.1"/>
    </source>
</evidence>
<dbReference type="OMA" id="NYTGLFM"/>
<keyword evidence="4" id="KW-1185">Reference proteome</keyword>
<evidence type="ECO:0000256" key="1">
    <source>
        <dbReference type="ARBA" id="ARBA00006484"/>
    </source>
</evidence>